<dbReference type="CDD" id="cd02966">
    <property type="entry name" value="TlpA_like_family"/>
    <property type="match status" value="1"/>
</dbReference>
<dbReference type="PROSITE" id="PS51257">
    <property type="entry name" value="PROKAR_LIPOPROTEIN"/>
    <property type="match status" value="1"/>
</dbReference>
<organism evidence="2 3">
    <name type="scientific">Marinifilum caeruleilacunae</name>
    <dbReference type="NCBI Taxonomy" id="2499076"/>
    <lineage>
        <taxon>Bacteria</taxon>
        <taxon>Pseudomonadati</taxon>
        <taxon>Bacteroidota</taxon>
        <taxon>Bacteroidia</taxon>
        <taxon>Marinilabiliales</taxon>
        <taxon>Marinifilaceae</taxon>
    </lineage>
</organism>
<dbReference type="InterPro" id="IPR000866">
    <property type="entry name" value="AhpC/TSA"/>
</dbReference>
<dbReference type="InterPro" id="IPR025380">
    <property type="entry name" value="DUF4369"/>
</dbReference>
<dbReference type="Gene3D" id="3.40.30.10">
    <property type="entry name" value="Glutaredoxin"/>
    <property type="match status" value="1"/>
</dbReference>
<dbReference type="InterPro" id="IPR013766">
    <property type="entry name" value="Thioredoxin_domain"/>
</dbReference>
<evidence type="ECO:0000259" key="1">
    <source>
        <dbReference type="PROSITE" id="PS51352"/>
    </source>
</evidence>
<comment type="caution">
    <text evidence="2">The sequence shown here is derived from an EMBL/GenBank/DDBJ whole genome shotgun (WGS) entry which is preliminary data.</text>
</comment>
<sequence length="399" mass="45034">MRTIIILLLATLMISCGKTQKHDGYILTGEIEGIANGKIVLSYYDRVQNKALTFETAIIEDGKFELKGKMEYPQELNVSITPGDANFSFWLENDAISLKADMKNTSKDRWGRISLPVQLSGGKIQKEFEAYEYLLKPIQEEQKPYTEAFDKANMAYMKGMKAKLPEEELLILKNKAQATYDAIKPFTSRMSAVNRKYMDDHPNSFVTANILKWSMSHMKPAEAQAKFELFSDQIKNSPLGKEIQSEIKKSLSGSPGNMAAGFQKMDINSKEISLEDFKGQYVLLDFWASWCKPCRAGNPHLIDLYNKYHKKGIEFIGIASDDNNVPAWHKAVKKDQIGIWRHILSGTKEQGNDIGSAYAIHTLPTKILIDPEGKIIGRYGADGDTDEAMDKMFQNIFGE</sequence>
<evidence type="ECO:0000313" key="2">
    <source>
        <dbReference type="EMBL" id="NOU59302.1"/>
    </source>
</evidence>
<accession>A0ABX1WTG6</accession>
<dbReference type="SUPFAM" id="SSF52833">
    <property type="entry name" value="Thioredoxin-like"/>
    <property type="match status" value="1"/>
</dbReference>
<dbReference type="PANTHER" id="PTHR42852:SF13">
    <property type="entry name" value="PROTEIN DIPZ"/>
    <property type="match status" value="1"/>
</dbReference>
<dbReference type="EMBL" id="RZNH01000006">
    <property type="protein sequence ID" value="NOU59302.1"/>
    <property type="molecule type" value="Genomic_DNA"/>
</dbReference>
<dbReference type="PROSITE" id="PS51352">
    <property type="entry name" value="THIOREDOXIN_2"/>
    <property type="match status" value="1"/>
</dbReference>
<evidence type="ECO:0000313" key="3">
    <source>
        <dbReference type="Proteomes" id="UP000732105"/>
    </source>
</evidence>
<keyword evidence="3" id="KW-1185">Reference proteome</keyword>
<proteinExistence type="predicted"/>
<reference evidence="2 3" key="1">
    <citation type="submission" date="2018-12" db="EMBL/GenBank/DDBJ databases">
        <title>Marinifilum JC070 sp. nov., a marine bacterium isolated from Yongle Blue Hole in the South China Sea.</title>
        <authorList>
            <person name="Fu T."/>
        </authorList>
    </citation>
    <scope>NUCLEOTIDE SEQUENCE [LARGE SCALE GENOMIC DNA]</scope>
    <source>
        <strain evidence="2 3">JC070</strain>
    </source>
</reference>
<protein>
    <submittedName>
        <fullName evidence="2">AhpC/TSA family protein</fullName>
    </submittedName>
</protein>
<dbReference type="PANTHER" id="PTHR42852">
    <property type="entry name" value="THIOL:DISULFIDE INTERCHANGE PROTEIN DSBE"/>
    <property type="match status" value="1"/>
</dbReference>
<dbReference type="Pfam" id="PF00578">
    <property type="entry name" value="AhpC-TSA"/>
    <property type="match status" value="1"/>
</dbReference>
<dbReference type="Proteomes" id="UP000732105">
    <property type="component" value="Unassembled WGS sequence"/>
</dbReference>
<dbReference type="InterPro" id="IPR036249">
    <property type="entry name" value="Thioredoxin-like_sf"/>
</dbReference>
<gene>
    <name evidence="2" type="ORF">ELS83_05685</name>
</gene>
<dbReference type="InterPro" id="IPR050553">
    <property type="entry name" value="Thioredoxin_ResA/DsbE_sf"/>
</dbReference>
<dbReference type="RefSeq" id="WP_171594579.1">
    <property type="nucleotide sequence ID" value="NZ_RZNH01000006.1"/>
</dbReference>
<dbReference type="Pfam" id="PF14289">
    <property type="entry name" value="DUF4369"/>
    <property type="match status" value="1"/>
</dbReference>
<feature type="domain" description="Thioredoxin" evidence="1">
    <location>
        <begin position="253"/>
        <end position="398"/>
    </location>
</feature>
<name>A0ABX1WTG6_9BACT</name>